<keyword evidence="1" id="KW-0472">Membrane</keyword>
<reference evidence="3 4" key="1">
    <citation type="submission" date="2020-08" db="EMBL/GenBank/DDBJ databases">
        <title>Genomic Encyclopedia of Type Strains, Phase IV (KMG-IV): sequencing the most valuable type-strain genomes for metagenomic binning, comparative biology and taxonomic classification.</title>
        <authorList>
            <person name="Goeker M."/>
        </authorList>
    </citation>
    <scope>NUCLEOTIDE SEQUENCE [LARGE SCALE GENOMIC DNA]</scope>
    <source>
        <strain evidence="3 4">DSM 106739</strain>
    </source>
</reference>
<dbReference type="GO" id="GO:0016020">
    <property type="term" value="C:membrane"/>
    <property type="evidence" value="ECO:0007669"/>
    <property type="project" value="TreeGrafter"/>
</dbReference>
<comment type="caution">
    <text evidence="3">The sequence shown here is derived from an EMBL/GenBank/DDBJ whole genome shotgun (WGS) entry which is preliminary data.</text>
</comment>
<organism evidence="3 4">
    <name type="scientific">Niveibacterium umoris</name>
    <dbReference type="NCBI Taxonomy" id="1193620"/>
    <lineage>
        <taxon>Bacteria</taxon>
        <taxon>Pseudomonadati</taxon>
        <taxon>Pseudomonadota</taxon>
        <taxon>Betaproteobacteria</taxon>
        <taxon>Rhodocyclales</taxon>
        <taxon>Rhodocyclaceae</taxon>
        <taxon>Niveibacterium</taxon>
    </lineage>
</organism>
<feature type="transmembrane region" description="Helical" evidence="1">
    <location>
        <begin position="90"/>
        <end position="108"/>
    </location>
</feature>
<accession>A0A840BPP1</accession>
<dbReference type="Proteomes" id="UP000561045">
    <property type="component" value="Unassembled WGS sequence"/>
</dbReference>
<gene>
    <name evidence="3" type="ORF">GGR36_002124</name>
</gene>
<feature type="domain" description="Acyltransferase 3" evidence="2">
    <location>
        <begin position="6"/>
        <end position="333"/>
    </location>
</feature>
<dbReference type="InterPro" id="IPR002656">
    <property type="entry name" value="Acyl_transf_3_dom"/>
</dbReference>
<dbReference type="InterPro" id="IPR050879">
    <property type="entry name" value="Acyltransferase_3"/>
</dbReference>
<proteinExistence type="predicted"/>
<feature type="transmembrane region" description="Helical" evidence="1">
    <location>
        <begin position="195"/>
        <end position="216"/>
    </location>
</feature>
<dbReference type="GO" id="GO:0016747">
    <property type="term" value="F:acyltransferase activity, transferring groups other than amino-acyl groups"/>
    <property type="evidence" value="ECO:0007669"/>
    <property type="project" value="InterPro"/>
</dbReference>
<evidence type="ECO:0000313" key="3">
    <source>
        <dbReference type="EMBL" id="MBB4012816.1"/>
    </source>
</evidence>
<evidence type="ECO:0000256" key="1">
    <source>
        <dbReference type="SAM" id="Phobius"/>
    </source>
</evidence>
<feature type="transmembrane region" description="Helical" evidence="1">
    <location>
        <begin position="12"/>
        <end position="29"/>
    </location>
</feature>
<sequence length="369" mass="40942">MARLNADIERLRGISILLVFAQHLPHHLFAWKPSALTVGGYGFWVGVDIFFAISGFVIARSLLPDLAGFKDRANLTRTLLAFWLRRAWRLWPAAWLWLLLPLAAAALYNRSGVFGSVTANLKATAAGVLQIANFRLADTFLRSEYGVTEHYWSLSLEEQFYLALPLAALLFRSKLWLALAALCAVRVAGGELASVFRIEGIAIGVLVAIAIDHPVVRRFRLNALGHPWLRYLVLGCVLGAMVLLGGVARPYLAQPQPVITLLCGALVFVAAFDQNCWRLPNVVDRMTLWAGSRSYALYLVHLPVFYAVRETLFRLGVKQDASARYLLSALAAAATWCAAEATWRWVEQPARSHGRRVAARIGTKQRRPG</sequence>
<keyword evidence="1" id="KW-0812">Transmembrane</keyword>
<dbReference type="RefSeq" id="WP_183634594.1">
    <property type="nucleotide sequence ID" value="NZ_BAABLE010000011.1"/>
</dbReference>
<dbReference type="PANTHER" id="PTHR23028:SF53">
    <property type="entry name" value="ACYL_TRANSF_3 DOMAIN-CONTAINING PROTEIN"/>
    <property type="match status" value="1"/>
</dbReference>
<feature type="transmembrane region" description="Helical" evidence="1">
    <location>
        <begin position="228"/>
        <end position="246"/>
    </location>
</feature>
<dbReference type="Pfam" id="PF01757">
    <property type="entry name" value="Acyl_transf_3"/>
    <property type="match status" value="1"/>
</dbReference>
<protein>
    <submittedName>
        <fullName evidence="3">Peptidoglycan/LPS O-acetylase OafA/YrhL</fullName>
    </submittedName>
</protein>
<keyword evidence="4" id="KW-1185">Reference proteome</keyword>
<feature type="transmembrane region" description="Helical" evidence="1">
    <location>
        <begin position="41"/>
        <end position="63"/>
    </location>
</feature>
<keyword evidence="1" id="KW-1133">Transmembrane helix</keyword>
<dbReference type="GO" id="GO:0009103">
    <property type="term" value="P:lipopolysaccharide biosynthetic process"/>
    <property type="evidence" value="ECO:0007669"/>
    <property type="project" value="TreeGrafter"/>
</dbReference>
<dbReference type="AlphaFoldDB" id="A0A840BPP1"/>
<name>A0A840BPP1_9RHOO</name>
<feature type="transmembrane region" description="Helical" evidence="1">
    <location>
        <begin position="160"/>
        <end position="183"/>
    </location>
</feature>
<dbReference type="EMBL" id="JACIET010000001">
    <property type="protein sequence ID" value="MBB4012816.1"/>
    <property type="molecule type" value="Genomic_DNA"/>
</dbReference>
<evidence type="ECO:0000259" key="2">
    <source>
        <dbReference type="Pfam" id="PF01757"/>
    </source>
</evidence>
<dbReference type="PANTHER" id="PTHR23028">
    <property type="entry name" value="ACETYLTRANSFERASE"/>
    <property type="match status" value="1"/>
</dbReference>
<evidence type="ECO:0000313" key="4">
    <source>
        <dbReference type="Proteomes" id="UP000561045"/>
    </source>
</evidence>